<dbReference type="AlphaFoldDB" id="A0A8J3F0U4"/>
<dbReference type="FunFam" id="3.30.70.270:FF:000001">
    <property type="entry name" value="Diguanylate cyclase domain protein"/>
    <property type="match status" value="1"/>
</dbReference>
<dbReference type="CDD" id="cd01948">
    <property type="entry name" value="EAL"/>
    <property type="match status" value="1"/>
</dbReference>
<dbReference type="GO" id="GO:0003824">
    <property type="term" value="F:catalytic activity"/>
    <property type="evidence" value="ECO:0007669"/>
    <property type="project" value="UniProtKB-ARBA"/>
</dbReference>
<dbReference type="SUPFAM" id="SSF55073">
    <property type="entry name" value="Nucleotide cyclase"/>
    <property type="match status" value="1"/>
</dbReference>
<feature type="transmembrane region" description="Helical" evidence="1">
    <location>
        <begin position="109"/>
        <end position="136"/>
    </location>
</feature>
<dbReference type="InterPro" id="IPR000160">
    <property type="entry name" value="GGDEF_dom"/>
</dbReference>
<organism evidence="6 7">
    <name type="scientific">Oxalicibacterium faecigallinarum</name>
    <dbReference type="NCBI Taxonomy" id="573741"/>
    <lineage>
        <taxon>Bacteria</taxon>
        <taxon>Pseudomonadati</taxon>
        <taxon>Pseudomonadota</taxon>
        <taxon>Betaproteobacteria</taxon>
        <taxon>Burkholderiales</taxon>
        <taxon>Oxalobacteraceae</taxon>
        <taxon>Oxalicibacterium</taxon>
    </lineage>
</organism>
<dbReference type="Pfam" id="PF08448">
    <property type="entry name" value="PAS_4"/>
    <property type="match status" value="1"/>
</dbReference>
<feature type="domain" description="PAC" evidence="3">
    <location>
        <begin position="395"/>
        <end position="447"/>
    </location>
</feature>
<feature type="domain" description="GGDEF" evidence="5">
    <location>
        <begin position="479"/>
        <end position="610"/>
    </location>
</feature>
<evidence type="ECO:0000259" key="2">
    <source>
        <dbReference type="PROSITE" id="PS50112"/>
    </source>
</evidence>
<evidence type="ECO:0000313" key="6">
    <source>
        <dbReference type="EMBL" id="GGI16717.1"/>
    </source>
</evidence>
<dbReference type="InterPro" id="IPR000700">
    <property type="entry name" value="PAS-assoc_C"/>
</dbReference>
<evidence type="ECO:0000259" key="5">
    <source>
        <dbReference type="PROSITE" id="PS50887"/>
    </source>
</evidence>
<dbReference type="InterPro" id="IPR013656">
    <property type="entry name" value="PAS_4"/>
</dbReference>
<dbReference type="CDD" id="cd00130">
    <property type="entry name" value="PAS"/>
    <property type="match status" value="2"/>
</dbReference>
<keyword evidence="1" id="KW-0812">Transmembrane</keyword>
<feature type="transmembrane region" description="Helical" evidence="1">
    <location>
        <begin position="80"/>
        <end position="97"/>
    </location>
</feature>
<keyword evidence="1" id="KW-1133">Transmembrane helix</keyword>
<dbReference type="SMART" id="SM00091">
    <property type="entry name" value="PAS"/>
    <property type="match status" value="2"/>
</dbReference>
<dbReference type="PROSITE" id="PS50112">
    <property type="entry name" value="PAS"/>
    <property type="match status" value="2"/>
</dbReference>
<dbReference type="InterPro" id="IPR052155">
    <property type="entry name" value="Biofilm_reg_signaling"/>
</dbReference>
<evidence type="ECO:0000259" key="4">
    <source>
        <dbReference type="PROSITE" id="PS50883"/>
    </source>
</evidence>
<dbReference type="InterPro" id="IPR013655">
    <property type="entry name" value="PAS_fold_3"/>
</dbReference>
<protein>
    <recommendedName>
        <fullName evidence="8">EAL domain-containing protein</fullName>
    </recommendedName>
</protein>
<keyword evidence="1" id="KW-0472">Membrane</keyword>
<dbReference type="RefSeq" id="WP_188379733.1">
    <property type="nucleotide sequence ID" value="NZ_BMDI01000001.1"/>
</dbReference>
<dbReference type="InterPro" id="IPR035965">
    <property type="entry name" value="PAS-like_dom_sf"/>
</dbReference>
<dbReference type="EMBL" id="BMDI01000001">
    <property type="protein sequence ID" value="GGI16717.1"/>
    <property type="molecule type" value="Genomic_DNA"/>
</dbReference>
<dbReference type="InterPro" id="IPR043128">
    <property type="entry name" value="Rev_trsase/Diguanyl_cyclase"/>
</dbReference>
<feature type="domain" description="PAS" evidence="2">
    <location>
        <begin position="183"/>
        <end position="256"/>
    </location>
</feature>
<accession>A0A8J3F0U4</accession>
<dbReference type="NCBIfam" id="TIGR00229">
    <property type="entry name" value="sensory_box"/>
    <property type="match status" value="2"/>
</dbReference>
<dbReference type="SMART" id="SM00267">
    <property type="entry name" value="GGDEF"/>
    <property type="match status" value="1"/>
</dbReference>
<dbReference type="Pfam" id="PF00990">
    <property type="entry name" value="GGDEF"/>
    <property type="match status" value="1"/>
</dbReference>
<feature type="domain" description="EAL" evidence="4">
    <location>
        <begin position="619"/>
        <end position="875"/>
    </location>
</feature>
<name>A0A8J3F0U4_9BURK</name>
<reference evidence="7" key="1">
    <citation type="journal article" date="2019" name="Int. J. Syst. Evol. Microbiol.">
        <title>The Global Catalogue of Microorganisms (GCM) 10K type strain sequencing project: providing services to taxonomists for standard genome sequencing and annotation.</title>
        <authorList>
            <consortium name="The Broad Institute Genomics Platform"/>
            <consortium name="The Broad Institute Genome Sequencing Center for Infectious Disease"/>
            <person name="Wu L."/>
            <person name="Ma J."/>
        </authorList>
    </citation>
    <scope>NUCLEOTIDE SEQUENCE [LARGE SCALE GENOMIC DNA]</scope>
    <source>
        <strain evidence="7">CCM 2767</strain>
    </source>
</reference>
<dbReference type="CDD" id="cd01949">
    <property type="entry name" value="GGDEF"/>
    <property type="match status" value="1"/>
</dbReference>
<comment type="caution">
    <text evidence="6">The sequence shown here is derived from an EMBL/GenBank/DDBJ whole genome shotgun (WGS) entry which is preliminary data.</text>
</comment>
<evidence type="ECO:0000259" key="3">
    <source>
        <dbReference type="PROSITE" id="PS50113"/>
    </source>
</evidence>
<dbReference type="InterPro" id="IPR035919">
    <property type="entry name" value="EAL_sf"/>
</dbReference>
<feature type="transmembrane region" description="Helical" evidence="1">
    <location>
        <begin position="20"/>
        <end position="38"/>
    </location>
</feature>
<dbReference type="Proteomes" id="UP000642180">
    <property type="component" value="Unassembled WGS sequence"/>
</dbReference>
<dbReference type="PANTHER" id="PTHR44757">
    <property type="entry name" value="DIGUANYLATE CYCLASE DGCP"/>
    <property type="match status" value="1"/>
</dbReference>
<dbReference type="InterPro" id="IPR001633">
    <property type="entry name" value="EAL_dom"/>
</dbReference>
<dbReference type="Pfam" id="PF00563">
    <property type="entry name" value="EAL"/>
    <property type="match status" value="1"/>
</dbReference>
<keyword evidence="7" id="KW-1185">Reference proteome</keyword>
<dbReference type="PROSITE" id="PS50113">
    <property type="entry name" value="PAC"/>
    <property type="match status" value="1"/>
</dbReference>
<sequence>MRTESLRTLAVYAGSDIFRIAALLLHATLLLHIVLLMLSNQLGLSQLGTGAVLAVSLMVVLAFIRYFWLRTSLLLRTPFVLLEMTTVTSAIIVFSLLDEFPASPMPWLIAIAGVFPLVLNTRIASVAIMIVAGIGYALNGGVDATIEAWGPDLFATLSIGCLSLLLSRTLHLNRIALDQVRTNERRFNTIVRVTRHVFIITDKAFRIQFANPALQEVIGYSLEDLTEKGIRPAMHPDDVDEHRSKMHFLRDTPHSEIFSRHRIQHRDGHWVSLETRGYNMLHDSAIGGLIFSIEDVTLRRSVEVKLQQETAMLRAVLDLNPSMIYAKDTDGRFTVSNQSFQQRFGYASEADLRGKTAYDLCLQMADPGEEMKALDIADEIREQDEQVIRSGKPLQDIEARGFWRKDLDRWFHTSKYPLLDAKGKTVGVLGVSQDVTKRKQDELQIEYQAMHDILTELPNRRYLVNTLDSAIVASRQRQASLTLLFLDLDFFKSLNDTHGHDFGDKCLIEISKRIVDALPAKDFVARFGGNEFAILTNASLAEAAVKANKVMQAISERLIIDDVSVKIQTSIGIAQLTEEHQTPADLIRDADAAMYQAKDHGRNRAEIYDAAMQIKLTRHARMDVALRFALERNELSLVYQPKVSLSDGKIKGFEVLMRWDSPEYGKISPADFIPIAEASGMMVPIGIWAMEKACRQLATWQHRYTHIGNLTVAINVSMRQLLQTTFFSQVREILESSQVIPSSIELELTETSAMANPMQTMETLSMLKRLGLRLALDDFGTGYSSLAYLQRLPIDILKIDKAFVQGLGTSHSDREIIHLMMALAKTLNLETVAEGVETLLQIQELQKTGCNLGQGYLFSPPLSTDEAEAMIRNSHVFPLASPAAR</sequence>
<feature type="transmembrane region" description="Helical" evidence="1">
    <location>
        <begin position="50"/>
        <end position="68"/>
    </location>
</feature>
<dbReference type="PROSITE" id="PS50887">
    <property type="entry name" value="GGDEF"/>
    <property type="match status" value="1"/>
</dbReference>
<dbReference type="InterPro" id="IPR000014">
    <property type="entry name" value="PAS"/>
</dbReference>
<dbReference type="InterPro" id="IPR029787">
    <property type="entry name" value="Nucleotide_cyclase"/>
</dbReference>
<dbReference type="NCBIfam" id="TIGR00254">
    <property type="entry name" value="GGDEF"/>
    <property type="match status" value="1"/>
</dbReference>
<dbReference type="PANTHER" id="PTHR44757:SF2">
    <property type="entry name" value="BIOFILM ARCHITECTURE MAINTENANCE PROTEIN MBAA"/>
    <property type="match status" value="1"/>
</dbReference>
<dbReference type="Gene3D" id="3.20.20.450">
    <property type="entry name" value="EAL domain"/>
    <property type="match status" value="1"/>
</dbReference>
<dbReference type="SUPFAM" id="SSF141868">
    <property type="entry name" value="EAL domain-like"/>
    <property type="match status" value="1"/>
</dbReference>
<evidence type="ECO:0000313" key="7">
    <source>
        <dbReference type="Proteomes" id="UP000642180"/>
    </source>
</evidence>
<evidence type="ECO:0000256" key="1">
    <source>
        <dbReference type="SAM" id="Phobius"/>
    </source>
</evidence>
<evidence type="ECO:0008006" key="8">
    <source>
        <dbReference type="Google" id="ProtNLM"/>
    </source>
</evidence>
<dbReference type="PROSITE" id="PS50883">
    <property type="entry name" value="EAL"/>
    <property type="match status" value="1"/>
</dbReference>
<feature type="domain" description="PAS" evidence="2">
    <location>
        <begin position="309"/>
        <end position="349"/>
    </location>
</feature>
<dbReference type="SMART" id="SM00052">
    <property type="entry name" value="EAL"/>
    <property type="match status" value="1"/>
</dbReference>
<dbReference type="Gene3D" id="3.30.450.20">
    <property type="entry name" value="PAS domain"/>
    <property type="match status" value="2"/>
</dbReference>
<gene>
    <name evidence="6" type="ORF">GCM10008066_05360</name>
</gene>
<proteinExistence type="predicted"/>
<dbReference type="Gene3D" id="3.30.70.270">
    <property type="match status" value="1"/>
</dbReference>
<dbReference type="SUPFAM" id="SSF55785">
    <property type="entry name" value="PYP-like sensor domain (PAS domain)"/>
    <property type="match status" value="2"/>
</dbReference>
<dbReference type="Pfam" id="PF08447">
    <property type="entry name" value="PAS_3"/>
    <property type="match status" value="1"/>
</dbReference>